<dbReference type="InterPro" id="IPR029127">
    <property type="entry name" value="MvaI_BcnI"/>
</dbReference>
<dbReference type="AlphaFoldDB" id="A0A2Y9BCT7"/>
<name>A0A2Y9BCT7_9FIRM</name>
<dbReference type="GO" id="GO:0004519">
    <property type="term" value="F:endonuclease activity"/>
    <property type="evidence" value="ECO:0007669"/>
    <property type="project" value="UniProtKB-KW"/>
</dbReference>
<dbReference type="OrthoDB" id="9204522at2"/>
<comment type="caution">
    <text evidence="2">The sequence shown here is derived from an EMBL/GenBank/DDBJ whole genome shotgun (WGS) entry which is preliminary data.</text>
</comment>
<dbReference type="EMBL" id="QGDL01000002">
    <property type="protein sequence ID" value="PWJ31376.1"/>
    <property type="molecule type" value="Genomic_DNA"/>
</dbReference>
<evidence type="ECO:0000313" key="3">
    <source>
        <dbReference type="Proteomes" id="UP000245845"/>
    </source>
</evidence>
<accession>A0A2Y9BCT7</accession>
<reference evidence="2 3" key="1">
    <citation type="submission" date="2018-05" db="EMBL/GenBank/DDBJ databases">
        <title>The Hungate 1000. A catalogue of reference genomes from the rumen microbiome.</title>
        <authorList>
            <person name="Kelly W."/>
        </authorList>
    </citation>
    <scope>NUCLEOTIDE SEQUENCE [LARGE SCALE GENOMIC DNA]</scope>
    <source>
        <strain evidence="2 3">NLAE-zl-C242</strain>
    </source>
</reference>
<dbReference type="Gene3D" id="3.30.70.3570">
    <property type="entry name" value="MvaI/BcnI restriction endonuclease, recognition domain"/>
    <property type="match status" value="2"/>
</dbReference>
<dbReference type="Proteomes" id="UP000245845">
    <property type="component" value="Unassembled WGS sequence"/>
</dbReference>
<gene>
    <name evidence="2" type="ORF">A8806_102232</name>
</gene>
<feature type="domain" description="MvaI/BcnI restriction endonuclease" evidence="1">
    <location>
        <begin position="168"/>
        <end position="407"/>
    </location>
</feature>
<keyword evidence="3" id="KW-1185">Reference proteome</keyword>
<proteinExistence type="predicted"/>
<dbReference type="Pfam" id="PF15515">
    <property type="entry name" value="MvaI_BcnI"/>
    <property type="match status" value="1"/>
</dbReference>
<keyword evidence="2" id="KW-0255">Endonuclease</keyword>
<dbReference type="InterPro" id="IPR043005">
    <property type="entry name" value="MvaI_BcnI_rec"/>
</dbReference>
<protein>
    <submittedName>
        <fullName evidence="2">MvaI/BcnI restriction endonuclease family protein</fullName>
    </submittedName>
</protein>
<keyword evidence="2" id="KW-0378">Hydrolase</keyword>
<organism evidence="2 3">
    <name type="scientific">Faecalicatena orotica</name>
    <dbReference type="NCBI Taxonomy" id="1544"/>
    <lineage>
        <taxon>Bacteria</taxon>
        <taxon>Bacillati</taxon>
        <taxon>Bacillota</taxon>
        <taxon>Clostridia</taxon>
        <taxon>Lachnospirales</taxon>
        <taxon>Lachnospiraceae</taxon>
        <taxon>Faecalicatena</taxon>
    </lineage>
</organism>
<dbReference type="RefSeq" id="WP_109730086.1">
    <property type="nucleotide sequence ID" value="NZ_BAAACK010000006.1"/>
</dbReference>
<keyword evidence="2" id="KW-0540">Nuclease</keyword>
<evidence type="ECO:0000313" key="2">
    <source>
        <dbReference type="EMBL" id="PWJ31376.1"/>
    </source>
</evidence>
<evidence type="ECO:0000259" key="1">
    <source>
        <dbReference type="Pfam" id="PF15515"/>
    </source>
</evidence>
<sequence length="416" mass="47902">MIFTPYSDEIEVINLIHKYRNEDYALLRMTFTMIDKNNLDANGILRDLLSSWGIVQYDQMMNGGKYGISHRALFVQRGKTEWVNMKFYRVANSRGDRRFSIETIRRKMYEREINEGDLLYISTFTKQDGQPQIYFINLTHNIPTEQDILNAIGSDAIAQLFEDIKPTLREIIRGGFYDNSKGPGAIAPKDVGDTLESLLGIGTNNRSNADYNGLIEIKAKGNGRTLDTLFTLRPRFDGTRVADIELNDRKRVSAFTRLYGYDSETHSGYSSLYITIGSFEAPQNSQGFYLHVNDEERTVNLVWENPVTSRREVAAFWTFDDLKEQLYIKHPSTLWVRAESRVVGDMVQFKYNEIEFSRAPQFTTFLSLIKSGVITYDWRGYTTKEGGYSGKNHGNAWRIKPYAKSELFGRIETVDL</sequence>